<dbReference type="NCBIfam" id="TIGR02135">
    <property type="entry name" value="phoU_full"/>
    <property type="match status" value="1"/>
</dbReference>
<comment type="similarity">
    <text evidence="2 7">Belongs to the PhoU family.</text>
</comment>
<dbReference type="Gene3D" id="1.20.58.220">
    <property type="entry name" value="Phosphate transport system protein phou homolog 2, domain 2"/>
    <property type="match status" value="1"/>
</dbReference>
<evidence type="ECO:0000256" key="5">
    <source>
        <dbReference type="ARBA" id="ARBA00022490"/>
    </source>
</evidence>
<dbReference type="PANTHER" id="PTHR42930">
    <property type="entry name" value="PHOSPHATE-SPECIFIC TRANSPORT SYSTEM ACCESSORY PROTEIN PHOU"/>
    <property type="match status" value="1"/>
</dbReference>
<keyword evidence="4 7" id="KW-0813">Transport</keyword>
<organism evidence="9 10">
    <name type="scientific">Perspicuibacillus lycopersici</name>
    <dbReference type="NCBI Taxonomy" id="1325689"/>
    <lineage>
        <taxon>Bacteria</taxon>
        <taxon>Bacillati</taxon>
        <taxon>Bacillota</taxon>
        <taxon>Bacilli</taxon>
        <taxon>Bacillales</taxon>
        <taxon>Bacillaceae</taxon>
        <taxon>Perspicuibacillus</taxon>
    </lineage>
</organism>
<dbReference type="GO" id="GO:0006817">
    <property type="term" value="P:phosphate ion transport"/>
    <property type="evidence" value="ECO:0007669"/>
    <property type="project" value="UniProtKB-KW"/>
</dbReference>
<evidence type="ECO:0000256" key="1">
    <source>
        <dbReference type="ARBA" id="ARBA00004496"/>
    </source>
</evidence>
<dbReference type="InterPro" id="IPR026022">
    <property type="entry name" value="PhoU_dom"/>
</dbReference>
<keyword evidence="6 7" id="KW-0592">Phosphate transport</keyword>
<dbReference type="SUPFAM" id="SSF109755">
    <property type="entry name" value="PhoU-like"/>
    <property type="match status" value="1"/>
</dbReference>
<comment type="function">
    <text evidence="7">Plays a role in the regulation of phosphate uptake.</text>
</comment>
<dbReference type="GO" id="GO:0030643">
    <property type="term" value="P:intracellular phosphate ion homeostasis"/>
    <property type="evidence" value="ECO:0007669"/>
    <property type="project" value="InterPro"/>
</dbReference>
<dbReference type="PIRSF" id="PIRSF003107">
    <property type="entry name" value="PhoU"/>
    <property type="match status" value="1"/>
</dbReference>
<dbReference type="GO" id="GO:0005737">
    <property type="term" value="C:cytoplasm"/>
    <property type="evidence" value="ECO:0007669"/>
    <property type="project" value="UniProtKB-SubCell"/>
</dbReference>
<evidence type="ECO:0000313" key="9">
    <source>
        <dbReference type="EMBL" id="MCU9614578.1"/>
    </source>
</evidence>
<keyword evidence="10" id="KW-1185">Reference proteome</keyword>
<dbReference type="FunFam" id="1.20.58.220:FF:000004">
    <property type="entry name" value="Phosphate-specific transport system accessory protein PhoU"/>
    <property type="match status" value="1"/>
</dbReference>
<dbReference type="InterPro" id="IPR038078">
    <property type="entry name" value="PhoU-like_sf"/>
</dbReference>
<dbReference type="Proteomes" id="UP001209318">
    <property type="component" value="Unassembled WGS sequence"/>
</dbReference>
<dbReference type="EMBL" id="JAOUSF010000004">
    <property type="protein sequence ID" value="MCU9614578.1"/>
    <property type="molecule type" value="Genomic_DNA"/>
</dbReference>
<gene>
    <name evidence="9" type="primary">phoU</name>
    <name evidence="9" type="ORF">OEV98_13620</name>
</gene>
<evidence type="ECO:0000256" key="7">
    <source>
        <dbReference type="PIRNR" id="PIRNR003107"/>
    </source>
</evidence>
<feature type="domain" description="PhoU" evidence="8">
    <location>
        <begin position="123"/>
        <end position="208"/>
    </location>
</feature>
<evidence type="ECO:0000256" key="3">
    <source>
        <dbReference type="ARBA" id="ARBA00011738"/>
    </source>
</evidence>
<evidence type="ECO:0000256" key="6">
    <source>
        <dbReference type="ARBA" id="ARBA00022592"/>
    </source>
</evidence>
<dbReference type="Pfam" id="PF01895">
    <property type="entry name" value="PhoU"/>
    <property type="match status" value="2"/>
</dbReference>
<comment type="subunit">
    <text evidence="3 7">Homodimer.</text>
</comment>
<evidence type="ECO:0000313" key="10">
    <source>
        <dbReference type="Proteomes" id="UP001209318"/>
    </source>
</evidence>
<comment type="caution">
    <text evidence="9">The sequence shown here is derived from an EMBL/GenBank/DDBJ whole genome shotgun (WGS) entry which is preliminary data.</text>
</comment>
<evidence type="ECO:0000259" key="8">
    <source>
        <dbReference type="Pfam" id="PF01895"/>
    </source>
</evidence>
<evidence type="ECO:0000256" key="2">
    <source>
        <dbReference type="ARBA" id="ARBA00008107"/>
    </source>
</evidence>
<keyword evidence="5 7" id="KW-0963">Cytoplasm</keyword>
<feature type="domain" description="PhoU" evidence="8">
    <location>
        <begin position="19"/>
        <end position="105"/>
    </location>
</feature>
<dbReference type="AlphaFoldDB" id="A0AAE3LTV5"/>
<sequence length="221" mass="25156">MALRGRFEEEIKVLLSKLTDLCNFADKALNRSITALEQYDVDAALEIMDDDAKADLLYEEINDQAIILIAKQQPVATDLRKIIMTIKIATDIERIADFAENIAKSTIRLGKKPDGMMDAFIKIKKMQEISSEMLMDSLKAFIDEDIHLAKQVADKDDEVDHLYSQTIQELFQLNQQGAGNISEIIQLLFTCRSLERTADHITNIAEDVFYLVKGKHYDLNE</sequence>
<dbReference type="PANTHER" id="PTHR42930:SF3">
    <property type="entry name" value="PHOSPHATE-SPECIFIC TRANSPORT SYSTEM ACCESSORY PROTEIN PHOU"/>
    <property type="match status" value="1"/>
</dbReference>
<dbReference type="InterPro" id="IPR028366">
    <property type="entry name" value="PhoU"/>
</dbReference>
<accession>A0AAE3LTV5</accession>
<comment type="subcellular location">
    <subcellularLocation>
        <location evidence="1 7">Cytoplasm</location>
    </subcellularLocation>
</comment>
<proteinExistence type="inferred from homology"/>
<dbReference type="GO" id="GO:0045936">
    <property type="term" value="P:negative regulation of phosphate metabolic process"/>
    <property type="evidence" value="ECO:0007669"/>
    <property type="project" value="InterPro"/>
</dbReference>
<dbReference type="RefSeq" id="WP_263073873.1">
    <property type="nucleotide sequence ID" value="NZ_JAOUSF010000004.1"/>
</dbReference>
<evidence type="ECO:0000256" key="4">
    <source>
        <dbReference type="ARBA" id="ARBA00022448"/>
    </source>
</evidence>
<name>A0AAE3LTV5_9BACI</name>
<protein>
    <recommendedName>
        <fullName evidence="7">Phosphate-specific transport system accessory protein PhoU</fullName>
    </recommendedName>
</protein>
<reference evidence="9" key="1">
    <citation type="submission" date="2022-10" db="EMBL/GenBank/DDBJ databases">
        <title>Description of Fervidibacillus gen. nov. in the family Fervidibacillaceae fam. nov. with two species, Fervidibacillus albus sp. nov., and Fervidibacillus halotolerans sp. nov., isolated from tidal flat sediments.</title>
        <authorList>
            <person name="Kwon K.K."/>
            <person name="Yang S.-H."/>
        </authorList>
    </citation>
    <scope>NUCLEOTIDE SEQUENCE</scope>
    <source>
        <strain evidence="9">JCM 19140</strain>
    </source>
</reference>